<dbReference type="EnsemblMetazoa" id="XM_008210327">
    <property type="protein sequence ID" value="XP_008208549"/>
    <property type="gene ID" value="LOC103316489"/>
</dbReference>
<dbReference type="KEGG" id="nvi:103316489"/>
<organism evidence="1 2">
    <name type="scientific">Nasonia vitripennis</name>
    <name type="common">Parasitic wasp</name>
    <dbReference type="NCBI Taxonomy" id="7425"/>
    <lineage>
        <taxon>Eukaryota</taxon>
        <taxon>Metazoa</taxon>
        <taxon>Ecdysozoa</taxon>
        <taxon>Arthropoda</taxon>
        <taxon>Hexapoda</taxon>
        <taxon>Insecta</taxon>
        <taxon>Pterygota</taxon>
        <taxon>Neoptera</taxon>
        <taxon>Endopterygota</taxon>
        <taxon>Hymenoptera</taxon>
        <taxon>Apocrita</taxon>
        <taxon>Proctotrupomorpha</taxon>
        <taxon>Chalcidoidea</taxon>
        <taxon>Pteromalidae</taxon>
        <taxon>Pteromalinae</taxon>
        <taxon>Nasonia</taxon>
    </lineage>
</organism>
<dbReference type="Proteomes" id="UP000002358">
    <property type="component" value="Unassembled WGS sequence"/>
</dbReference>
<dbReference type="GeneID" id="103316489"/>
<reference evidence="1" key="1">
    <citation type="submission" date="2021-01" db="UniProtKB">
        <authorList>
            <consortium name="EnsemblMetazoa"/>
        </authorList>
    </citation>
    <scope>IDENTIFICATION</scope>
</reference>
<dbReference type="AlphaFoldDB" id="A0A7M7H6A6"/>
<dbReference type="InterPro" id="IPR022048">
    <property type="entry name" value="Envelope_fusion-like"/>
</dbReference>
<evidence type="ECO:0000313" key="2">
    <source>
        <dbReference type="Proteomes" id="UP000002358"/>
    </source>
</evidence>
<dbReference type="OrthoDB" id="7423265at2759"/>
<dbReference type="InParanoid" id="A0A7M7H6A6"/>
<sequence>MTKTINKMLKEDDELKHLVQIAVYVRCLEPTLNHLIKSNEKVLKVLRYLKERKIYPELITTNMLHQIMTDVKRTSENLDFAIPTEHLRIEEIIKISEIDAIHQDGRTIAVIYVPLVDRELYKIYRLHPVAVPQNDQNQTTEIVFVKPLHKYIAINSNQERYVKFDVEPTIKCAKTHYALICPILGPFESTPTSKDYEVGMLLNPNTETLKSCDIRYGISAKTQLKYLENVQSWLYSAIKPEQMRISCTNQRDTKIKLEKAGIIRLSLTCVGRTTDSMIFGQETKSSRTTYLYKPEIDLKIHDMYSILNEKDQNPGHDAPQSI</sequence>
<dbReference type="Pfam" id="PF12259">
    <property type="entry name" value="Baculo_F"/>
    <property type="match status" value="1"/>
</dbReference>
<dbReference type="RefSeq" id="XP_008208549.1">
    <property type="nucleotide sequence ID" value="XM_008210327.1"/>
</dbReference>
<name>A0A7M7H6A6_NASVI</name>
<keyword evidence="2" id="KW-1185">Reference proteome</keyword>
<proteinExistence type="predicted"/>
<evidence type="ECO:0000313" key="1">
    <source>
        <dbReference type="EnsemblMetazoa" id="XP_008208549"/>
    </source>
</evidence>
<dbReference type="SMR" id="A0A7M7H6A6"/>
<accession>A0A7M7H6A6</accession>
<protein>
    <submittedName>
        <fullName evidence="1">Uncharacterized protein</fullName>
    </submittedName>
</protein>